<accession>A0A336M662</accession>
<evidence type="ECO:0000256" key="11">
    <source>
        <dbReference type="ARBA" id="ARBA00023180"/>
    </source>
</evidence>
<dbReference type="CDD" id="cd01061">
    <property type="entry name" value="RNase_T2_euk"/>
    <property type="match status" value="1"/>
</dbReference>
<dbReference type="OMA" id="MQKEWPT"/>
<evidence type="ECO:0000256" key="2">
    <source>
        <dbReference type="ARBA" id="ARBA00004371"/>
    </source>
</evidence>
<dbReference type="AlphaFoldDB" id="A0A336M662"/>
<keyword evidence="5" id="KW-0964">Secreted</keyword>
<evidence type="ECO:0000256" key="4">
    <source>
        <dbReference type="ARBA" id="ARBA00007469"/>
    </source>
</evidence>
<keyword evidence="9" id="KW-0256">Endoplasmic reticulum</keyword>
<dbReference type="Gene3D" id="3.90.730.10">
    <property type="entry name" value="Ribonuclease T2-like"/>
    <property type="match status" value="1"/>
</dbReference>
<evidence type="ECO:0000313" key="19">
    <source>
        <dbReference type="EMBL" id="SSX25705.1"/>
    </source>
</evidence>
<evidence type="ECO:0000256" key="3">
    <source>
        <dbReference type="ARBA" id="ARBA00004613"/>
    </source>
</evidence>
<dbReference type="GO" id="GO:0033897">
    <property type="term" value="F:ribonuclease T2 activity"/>
    <property type="evidence" value="ECO:0007669"/>
    <property type="project" value="InterPro"/>
</dbReference>
<dbReference type="EMBL" id="UFQT01000610">
    <property type="protein sequence ID" value="SSX25705.1"/>
    <property type="molecule type" value="Genomic_DNA"/>
</dbReference>
<evidence type="ECO:0000256" key="16">
    <source>
        <dbReference type="PIRSR" id="PIRSR633697-1"/>
    </source>
</evidence>
<evidence type="ECO:0000256" key="6">
    <source>
        <dbReference type="ARBA" id="ARBA00022722"/>
    </source>
</evidence>
<dbReference type="GO" id="GO:0003723">
    <property type="term" value="F:RNA binding"/>
    <property type="evidence" value="ECO:0007669"/>
    <property type="project" value="InterPro"/>
</dbReference>
<comment type="subcellular location">
    <subcellularLocation>
        <location evidence="1">Endoplasmic reticulum lumen</location>
    </subcellularLocation>
    <subcellularLocation>
        <location evidence="2">Lysosome</location>
    </subcellularLocation>
    <subcellularLocation>
        <location evidence="3">Secreted</location>
    </subcellularLocation>
</comment>
<proteinExistence type="inferred from homology"/>
<name>A0A336M662_CULSO</name>
<evidence type="ECO:0000256" key="7">
    <source>
        <dbReference type="ARBA" id="ARBA00022759"/>
    </source>
</evidence>
<dbReference type="GO" id="GO:0005788">
    <property type="term" value="C:endoplasmic reticulum lumen"/>
    <property type="evidence" value="ECO:0007669"/>
    <property type="project" value="UniProtKB-SubCell"/>
</dbReference>
<evidence type="ECO:0000256" key="13">
    <source>
        <dbReference type="ARBA" id="ARBA00023239"/>
    </source>
</evidence>
<comment type="similarity">
    <text evidence="4 17">Belongs to the RNase T2 family.</text>
</comment>
<protein>
    <submittedName>
        <fullName evidence="19">CSON012679 protein</fullName>
    </submittedName>
</protein>
<feature type="active site" evidence="16">
    <location>
        <position position="131"/>
    </location>
</feature>
<dbReference type="VEuPathDB" id="VectorBase:CSON012679"/>
<dbReference type="PROSITE" id="PS00531">
    <property type="entry name" value="RNASE_T2_2"/>
    <property type="match status" value="1"/>
</dbReference>
<dbReference type="PANTHER" id="PTHR11240">
    <property type="entry name" value="RIBONUCLEASE T2"/>
    <property type="match status" value="1"/>
</dbReference>
<evidence type="ECO:0000313" key="18">
    <source>
        <dbReference type="EMBL" id="SSX05344.1"/>
    </source>
</evidence>
<evidence type="ECO:0000256" key="9">
    <source>
        <dbReference type="ARBA" id="ARBA00022824"/>
    </source>
</evidence>
<dbReference type="EMBL" id="UFQS01000610">
    <property type="protein sequence ID" value="SSX05344.1"/>
    <property type="molecule type" value="Genomic_DNA"/>
</dbReference>
<dbReference type="GO" id="GO:0006401">
    <property type="term" value="P:RNA catabolic process"/>
    <property type="evidence" value="ECO:0007669"/>
    <property type="project" value="TreeGrafter"/>
</dbReference>
<evidence type="ECO:0000256" key="1">
    <source>
        <dbReference type="ARBA" id="ARBA00004319"/>
    </source>
</evidence>
<dbReference type="GO" id="GO:0005576">
    <property type="term" value="C:extracellular region"/>
    <property type="evidence" value="ECO:0007669"/>
    <property type="project" value="UniProtKB-SubCell"/>
</dbReference>
<keyword evidence="7" id="KW-0255">Endonuclease</keyword>
<organism evidence="19">
    <name type="scientific">Culicoides sonorensis</name>
    <name type="common">Biting midge</name>
    <dbReference type="NCBI Taxonomy" id="179676"/>
    <lineage>
        <taxon>Eukaryota</taxon>
        <taxon>Metazoa</taxon>
        <taxon>Ecdysozoa</taxon>
        <taxon>Arthropoda</taxon>
        <taxon>Hexapoda</taxon>
        <taxon>Insecta</taxon>
        <taxon>Pterygota</taxon>
        <taxon>Neoptera</taxon>
        <taxon>Endopterygota</taxon>
        <taxon>Diptera</taxon>
        <taxon>Nematocera</taxon>
        <taxon>Chironomoidea</taxon>
        <taxon>Ceratopogonidae</taxon>
        <taxon>Ceratopogoninae</taxon>
        <taxon>Culicoides</taxon>
        <taxon>Monoculicoides</taxon>
    </lineage>
</organism>
<keyword evidence="6" id="KW-0540">Nuclease</keyword>
<dbReference type="GO" id="GO:0005764">
    <property type="term" value="C:lysosome"/>
    <property type="evidence" value="ECO:0007669"/>
    <property type="project" value="UniProtKB-SubCell"/>
</dbReference>
<keyword evidence="11" id="KW-0325">Glycoprotein</keyword>
<keyword evidence="10" id="KW-1015">Disulfide bond</keyword>
<evidence type="ECO:0000256" key="10">
    <source>
        <dbReference type="ARBA" id="ARBA00023157"/>
    </source>
</evidence>
<sequence>MKFYQLSVIYIFLVILDDHRCKTDDLEKDEPLKHDFDLFIFTQSWPVSVCLKWKEENSINECSLPSPKEIWTIHGIWPTKLNTIGPAFCNNSAKFDVNQIKPIESQLEQFWKNVEKNTKPESLWQHEWQKHGTCAAQLPILDNENKYFGQGLKWLQKYSMSTLLAQANIIPGSAYQLEEIYNGLKQVLGTDFALECMHDRQSGKSYLIEIRICFTKELKLTDCDGILLNNSSTKGWKKLKNILTNCNAKKEIQYPSVVPIKYVESPVWKIPFVQLYKLVKMLQWITL</sequence>
<comment type="catalytic activity">
    <reaction evidence="15">
        <text>an adenylyl-uridine-RNA = a 3'-end 2',3'-cyclophospho-AMP-RNA + a 5'-end dephospho-uridine-RNA</text>
        <dbReference type="Rhea" id="RHEA:81383"/>
        <dbReference type="Rhea" id="RHEA-COMP:17356"/>
        <dbReference type="Rhea" id="RHEA-COMP:19675"/>
        <dbReference type="Rhea" id="RHEA-COMP:19676"/>
        <dbReference type="ChEBI" id="CHEBI:173224"/>
        <dbReference type="ChEBI" id="CHEBI:231879"/>
        <dbReference type="ChEBI" id="CHEBI:231881"/>
    </reaction>
    <physiologicalReaction direction="left-to-right" evidence="15">
        <dbReference type="Rhea" id="RHEA:81384"/>
    </physiologicalReaction>
</comment>
<evidence type="ECO:0000256" key="15">
    <source>
        <dbReference type="ARBA" id="ARBA00052670"/>
    </source>
</evidence>
<feature type="active site" evidence="16">
    <location>
        <position position="74"/>
    </location>
</feature>
<reference evidence="19" key="2">
    <citation type="submission" date="2018-07" db="EMBL/GenBank/DDBJ databases">
        <authorList>
            <person name="Quirk P.G."/>
            <person name="Krulwich T.A."/>
        </authorList>
    </citation>
    <scope>NUCLEOTIDE SEQUENCE</scope>
</reference>
<dbReference type="InterPro" id="IPR033697">
    <property type="entry name" value="Ribonuclease_T2_eukaryotic"/>
</dbReference>
<evidence type="ECO:0000256" key="14">
    <source>
        <dbReference type="ARBA" id="ARBA00051280"/>
    </source>
</evidence>
<evidence type="ECO:0000256" key="8">
    <source>
        <dbReference type="ARBA" id="ARBA00022801"/>
    </source>
</evidence>
<evidence type="ECO:0000256" key="12">
    <source>
        <dbReference type="ARBA" id="ARBA00023228"/>
    </source>
</evidence>
<dbReference type="InterPro" id="IPR033130">
    <property type="entry name" value="RNase_T2_His_AS_2"/>
</dbReference>
<keyword evidence="13" id="KW-0456">Lyase</keyword>
<evidence type="ECO:0000256" key="17">
    <source>
        <dbReference type="RuleBase" id="RU004328"/>
    </source>
</evidence>
<gene>
    <name evidence="19" type="primary">CSON012679</name>
</gene>
<dbReference type="Pfam" id="PF00445">
    <property type="entry name" value="Ribonuclease_T2"/>
    <property type="match status" value="1"/>
</dbReference>
<keyword evidence="8" id="KW-0378">Hydrolase</keyword>
<dbReference type="PANTHER" id="PTHR11240:SF22">
    <property type="entry name" value="RIBONUCLEASE T2"/>
    <property type="match status" value="1"/>
</dbReference>
<dbReference type="InterPro" id="IPR036430">
    <property type="entry name" value="RNase_T2-like_sf"/>
</dbReference>
<reference evidence="18" key="1">
    <citation type="submission" date="2018-04" db="EMBL/GenBank/DDBJ databases">
        <authorList>
            <person name="Go L.Y."/>
            <person name="Mitchell J.A."/>
        </authorList>
    </citation>
    <scope>NUCLEOTIDE SEQUENCE</scope>
    <source>
        <tissue evidence="18">Whole organism</tissue>
    </source>
</reference>
<evidence type="ECO:0000256" key="5">
    <source>
        <dbReference type="ARBA" id="ARBA00022525"/>
    </source>
</evidence>
<feature type="active site" evidence="16">
    <location>
        <position position="127"/>
    </location>
</feature>
<dbReference type="SUPFAM" id="SSF55895">
    <property type="entry name" value="Ribonuclease Rh-like"/>
    <property type="match status" value="1"/>
</dbReference>
<dbReference type="FunFam" id="3.90.730.10:FF:000001">
    <property type="entry name" value="Ribonuclease T2"/>
    <property type="match status" value="1"/>
</dbReference>
<comment type="catalytic activity">
    <reaction evidence="14">
        <text>a guanylyl-uridine-RNA = a 3'-end 2',3'-cyclophospho-GMP-RNA + a 5'-end dephospho-uridine-RNA</text>
        <dbReference type="Rhea" id="RHEA:81323"/>
        <dbReference type="Rhea" id="RHEA-COMP:17356"/>
        <dbReference type="Rhea" id="RHEA-COMP:19658"/>
        <dbReference type="Rhea" id="RHEA-COMP:19659"/>
        <dbReference type="ChEBI" id="CHEBI:173224"/>
        <dbReference type="ChEBI" id="CHEBI:231849"/>
        <dbReference type="ChEBI" id="CHEBI:231850"/>
    </reaction>
</comment>
<keyword evidence="12" id="KW-0458">Lysosome</keyword>
<dbReference type="GO" id="GO:0016787">
    <property type="term" value="F:hydrolase activity"/>
    <property type="evidence" value="ECO:0007669"/>
    <property type="project" value="UniProtKB-KW"/>
</dbReference>
<dbReference type="InterPro" id="IPR001568">
    <property type="entry name" value="RNase_T2-like"/>
</dbReference>